<feature type="chain" id="PRO_5015440083" description="peptidylprolyl isomerase" evidence="4">
    <location>
        <begin position="26"/>
        <end position="232"/>
    </location>
</feature>
<evidence type="ECO:0000313" key="7">
    <source>
        <dbReference type="Proteomes" id="UP000244013"/>
    </source>
</evidence>
<reference evidence="6 7" key="1">
    <citation type="submission" date="2018-04" db="EMBL/GenBank/DDBJ databases">
        <title>Genomic Encyclopedia of Type Strains, Phase III (KMG-III): the genomes of soil and plant-associated and newly described type strains.</title>
        <authorList>
            <person name="Whitman W."/>
        </authorList>
    </citation>
    <scope>NUCLEOTIDE SEQUENCE [LARGE SCALE GENOMIC DNA]</scope>
    <source>
        <strain evidence="6 7">MA-olki</strain>
    </source>
</reference>
<evidence type="ECO:0000256" key="2">
    <source>
        <dbReference type="ARBA" id="ARBA00023110"/>
    </source>
</evidence>
<accession>A0A2T5TYT3</accession>
<dbReference type="InterPro" id="IPR044666">
    <property type="entry name" value="Cyclophilin_A-like"/>
</dbReference>
<keyword evidence="2" id="KW-0697">Rotamase</keyword>
<dbReference type="InterPro" id="IPR002130">
    <property type="entry name" value="Cyclophilin-type_PPIase_dom"/>
</dbReference>
<dbReference type="EC" id="5.2.1.8" evidence="1"/>
<comment type="caution">
    <text evidence="6">The sequence shown here is derived from an EMBL/GenBank/DDBJ whole genome shotgun (WGS) entry which is preliminary data.</text>
</comment>
<name>A0A2T5TYT3_9SPHN</name>
<dbReference type="SUPFAM" id="SSF50891">
    <property type="entry name" value="Cyclophilin-like"/>
    <property type="match status" value="1"/>
</dbReference>
<evidence type="ECO:0000259" key="5">
    <source>
        <dbReference type="PROSITE" id="PS50072"/>
    </source>
</evidence>
<evidence type="ECO:0000313" key="6">
    <source>
        <dbReference type="EMBL" id="PTW44405.1"/>
    </source>
</evidence>
<protein>
    <recommendedName>
        <fullName evidence="1">peptidylprolyl isomerase</fullName>
        <ecNumber evidence="1">5.2.1.8</ecNumber>
    </recommendedName>
</protein>
<feature type="signal peptide" evidence="4">
    <location>
        <begin position="1"/>
        <end position="25"/>
    </location>
</feature>
<gene>
    <name evidence="6" type="ORF">C8J25_11086</name>
</gene>
<organism evidence="6 7">
    <name type="scientific">Sphingomonas faeni</name>
    <dbReference type="NCBI Taxonomy" id="185950"/>
    <lineage>
        <taxon>Bacteria</taxon>
        <taxon>Pseudomonadati</taxon>
        <taxon>Pseudomonadota</taxon>
        <taxon>Alphaproteobacteria</taxon>
        <taxon>Sphingomonadales</taxon>
        <taxon>Sphingomonadaceae</taxon>
        <taxon>Sphingomonas</taxon>
    </lineage>
</organism>
<keyword evidence="3 6" id="KW-0413">Isomerase</keyword>
<evidence type="ECO:0000256" key="4">
    <source>
        <dbReference type="SAM" id="SignalP"/>
    </source>
</evidence>
<dbReference type="EMBL" id="QAYE01000010">
    <property type="protein sequence ID" value="PTW44405.1"/>
    <property type="molecule type" value="Genomic_DNA"/>
</dbReference>
<keyword evidence="4" id="KW-0732">Signal</keyword>
<dbReference type="Gene3D" id="2.40.100.10">
    <property type="entry name" value="Cyclophilin-like"/>
    <property type="match status" value="1"/>
</dbReference>
<dbReference type="Proteomes" id="UP000244013">
    <property type="component" value="Unassembled WGS sequence"/>
</dbReference>
<dbReference type="PANTHER" id="PTHR45625:SF4">
    <property type="entry name" value="PEPTIDYLPROLYL ISOMERASE DOMAIN AND WD REPEAT-CONTAINING PROTEIN 1"/>
    <property type="match status" value="1"/>
</dbReference>
<dbReference type="InterPro" id="IPR029000">
    <property type="entry name" value="Cyclophilin-like_dom_sf"/>
</dbReference>
<evidence type="ECO:0000256" key="3">
    <source>
        <dbReference type="ARBA" id="ARBA00023235"/>
    </source>
</evidence>
<dbReference type="GO" id="GO:0003755">
    <property type="term" value="F:peptidyl-prolyl cis-trans isomerase activity"/>
    <property type="evidence" value="ECO:0007669"/>
    <property type="project" value="UniProtKB-KW"/>
</dbReference>
<dbReference type="Pfam" id="PF00160">
    <property type="entry name" value="Pro_isomerase"/>
    <property type="match status" value="1"/>
</dbReference>
<feature type="domain" description="PPIase cyclophilin-type" evidence="5">
    <location>
        <begin position="51"/>
        <end position="203"/>
    </location>
</feature>
<evidence type="ECO:0000256" key="1">
    <source>
        <dbReference type="ARBA" id="ARBA00013194"/>
    </source>
</evidence>
<proteinExistence type="predicted"/>
<sequence length="232" mass="24889">MFEVRRLMMGFVAIAALATAGTAQSARRQVQRAEPGPKPGLVRVRLVTSEGPILLALDARHAPKTTANFLAYVDDGRFDGTDFYRASRQKSAPKLGFIQAGIRTDARRILPPFPLETTAMTGIKHLDATISMARGMTPASAGGNFFITVGPAPAMDARAGYPGYAAFGHVVAGMDVVKRILAKPTGGGMDAFKDQMILKRVALMSARRLDGVAKPTGLPRAWLIETGPQRRK</sequence>
<dbReference type="PROSITE" id="PS50072">
    <property type="entry name" value="CSA_PPIASE_2"/>
    <property type="match status" value="1"/>
</dbReference>
<dbReference type="PANTHER" id="PTHR45625">
    <property type="entry name" value="PEPTIDYL-PROLYL CIS-TRANS ISOMERASE-RELATED"/>
    <property type="match status" value="1"/>
</dbReference>
<dbReference type="AlphaFoldDB" id="A0A2T5TYT3"/>